<evidence type="ECO:0000313" key="4">
    <source>
        <dbReference type="EMBL" id="SDE03548.1"/>
    </source>
</evidence>
<dbReference type="Gene3D" id="3.20.20.70">
    <property type="entry name" value="Aldolase class I"/>
    <property type="match status" value="1"/>
</dbReference>
<evidence type="ECO:0000256" key="1">
    <source>
        <dbReference type="SAM" id="MobiDB-lite"/>
    </source>
</evidence>
<dbReference type="GO" id="GO:0003959">
    <property type="term" value="F:NADPH dehydrogenase activity"/>
    <property type="evidence" value="ECO:0007669"/>
    <property type="project" value="InterPro"/>
</dbReference>
<dbReference type="NCBIfam" id="NF006101">
    <property type="entry name" value="PRK08255.1"/>
    <property type="match status" value="1"/>
</dbReference>
<gene>
    <name evidence="4" type="ORF">SAMN05192589_111139</name>
</gene>
<dbReference type="PANTHER" id="PTHR43303:SF3">
    <property type="entry name" value="BLR3436 PROTEIN"/>
    <property type="match status" value="1"/>
</dbReference>
<dbReference type="Gene3D" id="3.50.50.60">
    <property type="entry name" value="FAD/NAD(P)-binding domain"/>
    <property type="match status" value="1"/>
</dbReference>
<feature type="domain" description="NADH:flavin oxidoreductase/NADH oxidase N-terminal" evidence="2">
    <location>
        <begin position="430"/>
        <end position="768"/>
    </location>
</feature>
<dbReference type="InterPro" id="IPR001155">
    <property type="entry name" value="OxRdtase_FMN_N"/>
</dbReference>
<dbReference type="InterPro" id="IPR036188">
    <property type="entry name" value="FAD/NAD-bd_sf"/>
</dbReference>
<accession>A0A1G6ZLM4</accession>
<keyword evidence="5" id="KW-1185">Reference proteome</keyword>
<dbReference type="InterPro" id="IPR013785">
    <property type="entry name" value="Aldolase_TIM"/>
</dbReference>
<dbReference type="AlphaFoldDB" id="A0A1G6ZLM4"/>
<protein>
    <submittedName>
        <fullName evidence="4">Anthraniloyl-CoA monooxygenase</fullName>
    </submittedName>
</protein>
<dbReference type="EMBL" id="FMZC01000011">
    <property type="protein sequence ID" value="SDE03548.1"/>
    <property type="molecule type" value="Genomic_DNA"/>
</dbReference>
<proteinExistence type="predicted"/>
<reference evidence="4 5" key="1">
    <citation type="submission" date="2016-10" db="EMBL/GenBank/DDBJ databases">
        <authorList>
            <person name="de Groot N.N."/>
        </authorList>
    </citation>
    <scope>NUCLEOTIDE SEQUENCE [LARGE SCALE GENOMIC DNA]</scope>
    <source>
        <strain evidence="4 5">DSM 16619</strain>
    </source>
</reference>
<evidence type="ECO:0000259" key="3">
    <source>
        <dbReference type="Pfam" id="PF01494"/>
    </source>
</evidence>
<dbReference type="Pfam" id="PF01494">
    <property type="entry name" value="FAD_binding_3"/>
    <property type="match status" value="1"/>
</dbReference>
<sequence>MNILCIGGGPAGLYFALLMKRQNPAHRIVVVERNRPFDTFGWGVVLSDQTLANLQAADPDTAAQIGDAFNHWDDVEVFLRGRSVRSSGHGFCGIGRKRLLNILQERCLALGVELQFETDVADDQALAARYGADLVIASDGLNSRIRTRYAEVFQPDIDLRLCRFVWLGTHQKFDAFTFAFEETEHGWFQAHAYQFDADTSTFIVETPEAVWQAHGLDRMEQPEAIAFCEKLFAPYLGGHTLISNATHLRGSANWIRFPRVICRTWVHRETIAGKAVPIVLMGDAAHTAHFSIGSGTKLALEDAIDLAQALATGATLDDALHDYEARRSVEVLKIQNAARNSTEWFENVARYSRLPLEQFAYSLLTRSQRISHENLRLRDAPWLEGYEAWLAEARPTVGGAAGESLRTPAAGNKAGKGDKGNRVGAVPPMLTPFTLRGLTLDNRIVVSPMATYSAVDGMPQDFHLVHLGARALGGAALVMVEMTSPTSDGRITPACTGLWNDAQQAAFARIADFVHGSSRAKIGMQLGHSGPKGSTRVGWEGTDEPLPDDDPHGNWPLRAASALPYGPQNQTPAALTRADMEALTAAFVASTERAAACGFDWLELHCAHGYLLASFISPLTNQRTDEYGGSLENRCRYPLEVFAAVRAAWPADRPMSVRISAHDWAPGGTTPDDAVAIARWFKAAGCDLIDVSSGQTTRAARPVYGRMYQTPFADRIRNEVEIATMAVGAISEADHANSIIAAGRADLCAIARPHLADPAWTLHAAAQLGEAASRQVHWPRPYWAGRDQMLREASKQKQALAQSPLGSIAIKKIANEAAD</sequence>
<dbReference type="GO" id="GO:0010181">
    <property type="term" value="F:FMN binding"/>
    <property type="evidence" value="ECO:0007669"/>
    <property type="project" value="InterPro"/>
</dbReference>
<feature type="domain" description="FAD-binding" evidence="3">
    <location>
        <begin position="3"/>
        <end position="149"/>
    </location>
</feature>
<dbReference type="InterPro" id="IPR002938">
    <property type="entry name" value="FAD-bd"/>
</dbReference>
<organism evidence="4 5">
    <name type="scientific">Paracidovorax valerianellae</name>
    <dbReference type="NCBI Taxonomy" id="187868"/>
    <lineage>
        <taxon>Bacteria</taxon>
        <taxon>Pseudomonadati</taxon>
        <taxon>Pseudomonadota</taxon>
        <taxon>Betaproteobacteria</taxon>
        <taxon>Burkholderiales</taxon>
        <taxon>Comamonadaceae</taxon>
        <taxon>Paracidovorax</taxon>
    </lineage>
</organism>
<dbReference type="GO" id="GO:0071949">
    <property type="term" value="F:FAD binding"/>
    <property type="evidence" value="ECO:0007669"/>
    <property type="project" value="InterPro"/>
</dbReference>
<evidence type="ECO:0000259" key="2">
    <source>
        <dbReference type="Pfam" id="PF00724"/>
    </source>
</evidence>
<dbReference type="OrthoDB" id="8985337at2"/>
<evidence type="ECO:0000313" key="5">
    <source>
        <dbReference type="Proteomes" id="UP000198781"/>
    </source>
</evidence>
<feature type="region of interest" description="Disordered" evidence="1">
    <location>
        <begin position="400"/>
        <end position="423"/>
    </location>
</feature>
<dbReference type="GO" id="GO:0050661">
    <property type="term" value="F:NADP binding"/>
    <property type="evidence" value="ECO:0007669"/>
    <property type="project" value="InterPro"/>
</dbReference>
<dbReference type="SUPFAM" id="SSF51395">
    <property type="entry name" value="FMN-linked oxidoreductases"/>
    <property type="match status" value="1"/>
</dbReference>
<dbReference type="InterPro" id="IPR044152">
    <property type="entry name" value="YqjM-like"/>
</dbReference>
<name>A0A1G6ZLM4_9BURK</name>
<dbReference type="Gene3D" id="3.30.9.20">
    <property type="match status" value="1"/>
</dbReference>
<dbReference type="SUPFAM" id="SSF51905">
    <property type="entry name" value="FAD/NAD(P)-binding domain"/>
    <property type="match status" value="1"/>
</dbReference>
<dbReference type="Pfam" id="PF00724">
    <property type="entry name" value="Oxidored_FMN"/>
    <property type="match status" value="1"/>
</dbReference>
<dbReference type="Proteomes" id="UP000198781">
    <property type="component" value="Unassembled WGS sequence"/>
</dbReference>
<dbReference type="PANTHER" id="PTHR43303">
    <property type="entry name" value="NADPH DEHYDROGENASE C23G7.10C-RELATED"/>
    <property type="match status" value="1"/>
</dbReference>
<keyword evidence="4" id="KW-0560">Oxidoreductase</keyword>
<keyword evidence="4" id="KW-0503">Monooxygenase</keyword>
<dbReference type="STRING" id="187868.SAMN05192589_111139"/>
<dbReference type="RefSeq" id="WP_092744908.1">
    <property type="nucleotide sequence ID" value="NZ_FMZC01000011.1"/>
</dbReference>
<dbReference type="CDD" id="cd02932">
    <property type="entry name" value="OYE_YqiM_FMN"/>
    <property type="match status" value="1"/>
</dbReference>
<dbReference type="PRINTS" id="PR00420">
    <property type="entry name" value="RNGMNOXGNASE"/>
</dbReference>
<dbReference type="GO" id="GO:0004497">
    <property type="term" value="F:monooxygenase activity"/>
    <property type="evidence" value="ECO:0007669"/>
    <property type="project" value="UniProtKB-KW"/>
</dbReference>